<dbReference type="SMART" id="SM01119">
    <property type="entry name" value="D-ser_dehydrat"/>
    <property type="match status" value="1"/>
</dbReference>
<dbReference type="STRING" id="1236220.SAMN04488112_11374"/>
<dbReference type="AlphaFoldDB" id="A0A1G6NN89"/>
<dbReference type="Proteomes" id="UP000199387">
    <property type="component" value="Unassembled WGS sequence"/>
</dbReference>
<dbReference type="RefSeq" id="WP_091570792.1">
    <property type="nucleotide sequence ID" value="NZ_FMZA01000013.1"/>
</dbReference>
<accession>A0A1G6NN89</accession>
<feature type="domain" description="D-serine dehydratase-like" evidence="3">
    <location>
        <begin position="249"/>
        <end position="346"/>
    </location>
</feature>
<dbReference type="PANTHER" id="PTHR28004">
    <property type="entry name" value="ZGC:162816-RELATED"/>
    <property type="match status" value="1"/>
</dbReference>
<sequence>MLETPCLVIDPDKLANNIHQMAETLRPYNVKLRPHTKTHKIPRIAKKQLNDGAVGITTAKVSEAEVMAQHGLSNIFIAYPIIGETKIERVQRLNRMTDLTIGVDSLMGAEKLSAMAEADQRPLQVRLEVDTGLKRTGIPYDQAVELAQVIHNLPALRLTGIYTFRGALLQGKPTLDLERAGIEEGNMMASLAKRIREQGVPIRDVSVGSTPTAAHAAKVDGVTEVRPGTYVFYDRMQAQLGVSSLDDCAASVLVTVVSRPSDDRIVIDGGSKTFATDVQPNTPPHHMTGFGHVVGYPDVVFERMTEEHGMLKVTPDHSFQVGDRLRIIPNHICSTVNLHNRIYLEKDHGEYEAWEVSARGHLS</sequence>
<dbReference type="InterPro" id="IPR051466">
    <property type="entry name" value="D-amino_acid_metab_enzyme"/>
</dbReference>
<dbReference type="Gene3D" id="2.40.37.20">
    <property type="entry name" value="D-serine dehydratase-like domain"/>
    <property type="match status" value="1"/>
</dbReference>
<dbReference type="InterPro" id="IPR029066">
    <property type="entry name" value="PLP-binding_barrel"/>
</dbReference>
<dbReference type="InterPro" id="IPR026956">
    <property type="entry name" value="D-ser_dehydrat-like_dom"/>
</dbReference>
<dbReference type="Gene3D" id="3.20.20.10">
    <property type="entry name" value="Alanine racemase"/>
    <property type="match status" value="1"/>
</dbReference>
<keyword evidence="2" id="KW-0456">Lyase</keyword>
<evidence type="ECO:0000256" key="2">
    <source>
        <dbReference type="ARBA" id="ARBA00023239"/>
    </source>
</evidence>
<dbReference type="GO" id="GO:0036088">
    <property type="term" value="P:D-serine catabolic process"/>
    <property type="evidence" value="ECO:0007669"/>
    <property type="project" value="TreeGrafter"/>
</dbReference>
<dbReference type="PANTHER" id="PTHR28004:SF2">
    <property type="entry name" value="D-SERINE DEHYDRATASE"/>
    <property type="match status" value="1"/>
</dbReference>
<reference evidence="4 5" key="1">
    <citation type="submission" date="2016-10" db="EMBL/GenBank/DDBJ databases">
        <authorList>
            <person name="de Groot N.N."/>
        </authorList>
    </citation>
    <scope>NUCLEOTIDE SEQUENCE [LARGE SCALE GENOMIC DNA]</scope>
    <source>
        <strain evidence="4 5">DSM 45514</strain>
    </source>
</reference>
<evidence type="ECO:0000313" key="5">
    <source>
        <dbReference type="Proteomes" id="UP000199387"/>
    </source>
</evidence>
<keyword evidence="5" id="KW-1185">Reference proteome</keyword>
<gene>
    <name evidence="4" type="ORF">SAMN04488112_11374</name>
</gene>
<dbReference type="OrthoDB" id="9788869at2"/>
<name>A0A1G6NN89_9BACL</name>
<protein>
    <submittedName>
        <fullName evidence="4">D-serine deaminase, pyridoxal phosphate-dependent</fullName>
    </submittedName>
</protein>
<evidence type="ECO:0000313" key="4">
    <source>
        <dbReference type="EMBL" id="SDC68736.1"/>
    </source>
</evidence>
<dbReference type="Pfam" id="PF14031">
    <property type="entry name" value="D-ser_dehydrat"/>
    <property type="match status" value="1"/>
</dbReference>
<dbReference type="Pfam" id="PF01168">
    <property type="entry name" value="Ala_racemase_N"/>
    <property type="match status" value="1"/>
</dbReference>
<dbReference type="InterPro" id="IPR001608">
    <property type="entry name" value="Ala_racemase_N"/>
</dbReference>
<evidence type="ECO:0000259" key="3">
    <source>
        <dbReference type="SMART" id="SM01119"/>
    </source>
</evidence>
<comment type="similarity">
    <text evidence="1">Belongs to the DSD1 family.</text>
</comment>
<dbReference type="SUPFAM" id="SSF51419">
    <property type="entry name" value="PLP-binding barrel"/>
    <property type="match status" value="1"/>
</dbReference>
<dbReference type="InterPro" id="IPR042208">
    <property type="entry name" value="D-ser_dehydrat-like_sf"/>
</dbReference>
<dbReference type="GO" id="GO:0008721">
    <property type="term" value="F:D-serine ammonia-lyase activity"/>
    <property type="evidence" value="ECO:0007669"/>
    <property type="project" value="TreeGrafter"/>
</dbReference>
<organism evidence="4 5">
    <name type="scientific">Melghirimyces thermohalophilus</name>
    <dbReference type="NCBI Taxonomy" id="1236220"/>
    <lineage>
        <taxon>Bacteria</taxon>
        <taxon>Bacillati</taxon>
        <taxon>Bacillota</taxon>
        <taxon>Bacilli</taxon>
        <taxon>Bacillales</taxon>
        <taxon>Thermoactinomycetaceae</taxon>
        <taxon>Melghirimyces</taxon>
    </lineage>
</organism>
<proteinExistence type="inferred from homology"/>
<dbReference type="EMBL" id="FMZA01000013">
    <property type="protein sequence ID" value="SDC68736.1"/>
    <property type="molecule type" value="Genomic_DNA"/>
</dbReference>
<evidence type="ECO:0000256" key="1">
    <source>
        <dbReference type="ARBA" id="ARBA00005323"/>
    </source>
</evidence>